<feature type="signal peptide" evidence="2">
    <location>
        <begin position="1"/>
        <end position="25"/>
    </location>
</feature>
<keyword evidence="2" id="KW-0732">Signal</keyword>
<feature type="compositionally biased region" description="Low complexity" evidence="1">
    <location>
        <begin position="156"/>
        <end position="169"/>
    </location>
</feature>
<feature type="compositionally biased region" description="Low complexity" evidence="1">
    <location>
        <begin position="30"/>
        <end position="51"/>
    </location>
</feature>
<feature type="chain" id="PRO_5007512035" description="C-type lysozyme inhibitor domain-containing protein" evidence="2">
    <location>
        <begin position="26"/>
        <end position="259"/>
    </location>
</feature>
<keyword evidence="4" id="KW-1185">Reference proteome</keyword>
<proteinExistence type="predicted"/>
<evidence type="ECO:0000313" key="4">
    <source>
        <dbReference type="Proteomes" id="UP000076079"/>
    </source>
</evidence>
<evidence type="ECO:0000313" key="3">
    <source>
        <dbReference type="EMBL" id="AMY12128.1"/>
    </source>
</evidence>
<feature type="region of interest" description="Disordered" evidence="1">
    <location>
        <begin position="145"/>
        <end position="169"/>
    </location>
</feature>
<dbReference type="KEGG" id="abac:LuPra_05400"/>
<feature type="region of interest" description="Disordered" evidence="1">
    <location>
        <begin position="29"/>
        <end position="51"/>
    </location>
</feature>
<organism evidence="3 4">
    <name type="scientific">Luteitalea pratensis</name>
    <dbReference type="NCBI Taxonomy" id="1855912"/>
    <lineage>
        <taxon>Bacteria</taxon>
        <taxon>Pseudomonadati</taxon>
        <taxon>Acidobacteriota</taxon>
        <taxon>Vicinamibacteria</taxon>
        <taxon>Vicinamibacterales</taxon>
        <taxon>Vicinamibacteraceae</taxon>
        <taxon>Luteitalea</taxon>
    </lineage>
</organism>
<dbReference type="STRING" id="1855912.LuPra_05400"/>
<accession>A0A143PVA6</accession>
<sequence length="259" mass="27131" precursor="true">MSMRNPLMSAGVTTVGMLLTATLMATHANQQPAPRPATTAASQPTPAATAASTDIRVDRLVDRVWVAESSTTVPAGAMYVFLSDNVLVMSATGKPPSLGSWAEDVAGLVITEKGTTAKVDVLELTAQRLRIRIHGKTTAEITFAPAIRPPEPPPAAAVSGTPGPGTAAAGPAAPIVPIGMAFRCGADALRVAFENDKAYITWPDGTTATLSETRSPETSASRRMYSDGQLRVVEDTSESFTRVLFARPGFRPRACTPAR</sequence>
<name>A0A143PVA6_LUTPR</name>
<dbReference type="AlphaFoldDB" id="A0A143PVA6"/>
<dbReference type="Proteomes" id="UP000076079">
    <property type="component" value="Chromosome"/>
</dbReference>
<evidence type="ECO:0000256" key="1">
    <source>
        <dbReference type="SAM" id="MobiDB-lite"/>
    </source>
</evidence>
<gene>
    <name evidence="3" type="ORF">LuPra_05400</name>
</gene>
<evidence type="ECO:0000256" key="2">
    <source>
        <dbReference type="SAM" id="SignalP"/>
    </source>
</evidence>
<protein>
    <recommendedName>
        <fullName evidence="5">C-type lysozyme inhibitor domain-containing protein</fullName>
    </recommendedName>
</protein>
<dbReference type="EMBL" id="CP015136">
    <property type="protein sequence ID" value="AMY12128.1"/>
    <property type="molecule type" value="Genomic_DNA"/>
</dbReference>
<evidence type="ECO:0008006" key="5">
    <source>
        <dbReference type="Google" id="ProtNLM"/>
    </source>
</evidence>
<reference evidence="4" key="2">
    <citation type="submission" date="2016-04" db="EMBL/GenBank/DDBJ databases">
        <title>First Complete Genome Sequence of a Subdivision 6 Acidobacterium.</title>
        <authorList>
            <person name="Huang S."/>
            <person name="Vieira S."/>
            <person name="Bunk B."/>
            <person name="Riedel T."/>
            <person name="Sproeer C."/>
            <person name="Overmann J."/>
        </authorList>
    </citation>
    <scope>NUCLEOTIDE SEQUENCE [LARGE SCALE GENOMIC DNA]</scope>
    <source>
        <strain evidence="4">DSM 100886 HEG_-6_39</strain>
    </source>
</reference>
<reference evidence="3 4" key="1">
    <citation type="journal article" date="2016" name="Genome Announc.">
        <title>First Complete Genome Sequence of a Subdivision 6 Acidobacterium Strain.</title>
        <authorList>
            <person name="Huang S."/>
            <person name="Vieira S."/>
            <person name="Bunk B."/>
            <person name="Riedel T."/>
            <person name="Sproer C."/>
            <person name="Overmann J."/>
        </authorList>
    </citation>
    <scope>NUCLEOTIDE SEQUENCE [LARGE SCALE GENOMIC DNA]</scope>
    <source>
        <strain evidence="4">DSM 100886 HEG_-6_39</strain>
    </source>
</reference>